<dbReference type="Pfam" id="PF12784">
    <property type="entry name" value="PDDEXK_2"/>
    <property type="match status" value="1"/>
</dbReference>
<organism evidence="1 2">
    <name type="scientific">Suicoccus acidiformans</name>
    <dbReference type="NCBI Taxonomy" id="2036206"/>
    <lineage>
        <taxon>Bacteria</taxon>
        <taxon>Bacillati</taxon>
        <taxon>Bacillota</taxon>
        <taxon>Bacilli</taxon>
        <taxon>Lactobacillales</taxon>
        <taxon>Aerococcaceae</taxon>
        <taxon>Suicoccus</taxon>
    </lineage>
</organism>
<gene>
    <name evidence="1" type="ORF">CL176_05580</name>
</gene>
<dbReference type="AlphaFoldDB" id="A0A347WK99"/>
<dbReference type="InterPro" id="IPR010106">
    <property type="entry name" value="RpnA"/>
</dbReference>
<dbReference type="KEGG" id="abae:CL176_05580"/>
<evidence type="ECO:0000313" key="2">
    <source>
        <dbReference type="Proteomes" id="UP000263232"/>
    </source>
</evidence>
<reference evidence="1 2" key="1">
    <citation type="submission" date="2017-09" db="EMBL/GenBank/DDBJ databases">
        <title>Complete genome sequence of Oxytococcus suis strain ZY16052.</title>
        <authorList>
            <person name="Li F."/>
        </authorList>
    </citation>
    <scope>NUCLEOTIDE SEQUENCE [LARGE SCALE GENOMIC DNA]</scope>
    <source>
        <strain evidence="1 2">ZY16052</strain>
    </source>
</reference>
<sequence>MTIELQLANHKSFLERTLYYACKSYIDNFNNPELMTNRYKYSSLRNTYAISILGFHLFDNTFPTVTHFDFKERETHFLLSEARMHTIVLSYFTLSNGNFNNRQVEFWQKYFTNQEITDEMPTYIQEAKQLAHQNNLSKEELEMAEALSKRQQIQMAREEFVRDEGIEQGIEQGIELGIEQGKEDLIFLMYKKGTELTEIVQLTDYTEEEIKRILKKYNQ</sequence>
<evidence type="ECO:0008006" key="3">
    <source>
        <dbReference type="Google" id="ProtNLM"/>
    </source>
</evidence>
<keyword evidence="2" id="KW-1185">Reference proteome</keyword>
<accession>A0A347WK99</accession>
<dbReference type="EMBL" id="CP023434">
    <property type="protein sequence ID" value="AXY25506.1"/>
    <property type="molecule type" value="Genomic_DNA"/>
</dbReference>
<dbReference type="Proteomes" id="UP000263232">
    <property type="component" value="Chromosome"/>
</dbReference>
<protein>
    <recommendedName>
        <fullName evidence="3">Rpn family recombination-promoting nuclease/putative transposase</fullName>
    </recommendedName>
</protein>
<proteinExistence type="predicted"/>
<dbReference type="OrthoDB" id="1097360at2"/>
<name>A0A347WK99_9LACT</name>
<evidence type="ECO:0000313" key="1">
    <source>
        <dbReference type="EMBL" id="AXY25506.1"/>
    </source>
</evidence>
<dbReference type="NCBIfam" id="TIGR01784">
    <property type="entry name" value="T_den_put_tspse"/>
    <property type="match status" value="1"/>
</dbReference>